<keyword evidence="2" id="KW-0240">DNA-directed RNA polymerase</keyword>
<evidence type="ECO:0000256" key="5">
    <source>
        <dbReference type="ARBA" id="ARBA00023163"/>
    </source>
</evidence>
<dbReference type="EC" id="2.7.7.6" evidence="1"/>
<dbReference type="PANTHER" id="PTHR20856">
    <property type="entry name" value="DNA-DIRECTED RNA POLYMERASE I SUBUNIT 2"/>
    <property type="match status" value="1"/>
</dbReference>
<dbReference type="InterPro" id="IPR036844">
    <property type="entry name" value="Hint_dom_sf"/>
</dbReference>
<dbReference type="InterPro" id="IPR007641">
    <property type="entry name" value="RNA_pol_Rpb2_7"/>
</dbReference>
<reference evidence="7" key="1">
    <citation type="journal article" date="2020" name="Nature">
        <title>Giant virus diversity and host interactions through global metagenomics.</title>
        <authorList>
            <person name="Schulz F."/>
            <person name="Roux S."/>
            <person name="Paez-Espino D."/>
            <person name="Jungbluth S."/>
            <person name="Walsh D.A."/>
            <person name="Denef V.J."/>
            <person name="McMahon K.D."/>
            <person name="Konstantinidis K.T."/>
            <person name="Eloe-Fadrosh E.A."/>
            <person name="Kyrpides N.C."/>
            <person name="Woyke T."/>
        </authorList>
    </citation>
    <scope>NUCLEOTIDE SEQUENCE</scope>
    <source>
        <strain evidence="7">GVMAG-M-3300014204-73</strain>
    </source>
</reference>
<evidence type="ECO:0000256" key="4">
    <source>
        <dbReference type="ARBA" id="ARBA00022695"/>
    </source>
</evidence>
<dbReference type="GO" id="GO:0000428">
    <property type="term" value="C:DNA-directed RNA polymerase complex"/>
    <property type="evidence" value="ECO:0007669"/>
    <property type="project" value="UniProtKB-KW"/>
</dbReference>
<dbReference type="GO" id="GO:0003899">
    <property type="term" value="F:DNA-directed RNA polymerase activity"/>
    <property type="evidence" value="ECO:0007669"/>
    <property type="project" value="UniProtKB-EC"/>
</dbReference>
<evidence type="ECO:0000256" key="3">
    <source>
        <dbReference type="ARBA" id="ARBA00022679"/>
    </source>
</evidence>
<sequence length="708" mass="79711">MKPEKTNTRDLKVHGSYEAVNARGEPIPGKVVKGGDVIIAKTIELKEPDPQGFTFKDVSTVTRNNEYGTVDKVIPDPVDPNKILAHNAEGDAIVKARVSVLRKPEIGDKFASRYSQKGTCGILYRSVDLPMTADGLVPDIIMNPHGIPSRMTVGKLLETMLGKIAVNTGQMQDATPFLAYDFNQFRQSLKDYGMDELGNEVMYNGQTGQMFDAVFFYGPTYYQRLKHMVDDKVHCGKGDHEVLTGTGWKFFPEVTMNDEIATLKDGQLVYEKPIKVLSFPDFSGKMYRIKNQQVDLDVTLNHRMWVSRLATRRKIWQPFHLETAESVYGCHVSYQKDGKWECPDYQFILPAVDQYPEKIVNMSAWLTFFGIWIAEGCAVHSSDNSHYVVNVCQCKQRVRDALYPALETLGYHYTVGGTKKPSYPTGDALNINSKQLHAYLLPLSPGAPHKRLPEWAWKLSRSQSKLLLDSLVLGDGTHTSSGSTVYYTSSKGLADDVQRLCLHAGWSGNIHVHLPAGHTATKKDGEVITANYDLLSVRINKCKNTPSVNHGHQRQQHIQEEEIYDYTGPVYCLQVPSEVFYIRHNGIPVWTGNSRESGPVQLMTRQPAEGRSRDGGLRLGEMERDVLIAHGIPKFLKERMMDSSDLFKVCVSKKEEAMIVGNSEQHVYKFNGQQIKDDEIMQVQLPYAMKLLLQELESMGLDIRLQVS</sequence>
<evidence type="ECO:0000313" key="7">
    <source>
        <dbReference type="EMBL" id="QHS92400.1"/>
    </source>
</evidence>
<dbReference type="GO" id="GO:0004519">
    <property type="term" value="F:endonuclease activity"/>
    <property type="evidence" value="ECO:0007669"/>
    <property type="project" value="InterPro"/>
</dbReference>
<dbReference type="EMBL" id="MN739178">
    <property type="protein sequence ID" value="QHS92400.1"/>
    <property type="molecule type" value="Genomic_DNA"/>
</dbReference>
<feature type="domain" description="DOD-type homing endonuclease" evidence="6">
    <location>
        <begin position="408"/>
        <end position="506"/>
    </location>
</feature>
<dbReference type="InterPro" id="IPR004042">
    <property type="entry name" value="Intein_endonuc_central"/>
</dbReference>
<dbReference type="GO" id="GO:0032549">
    <property type="term" value="F:ribonucleoside binding"/>
    <property type="evidence" value="ECO:0007669"/>
    <property type="project" value="InterPro"/>
</dbReference>
<dbReference type="Pfam" id="PF04560">
    <property type="entry name" value="RNA_pol_Rpb2_7"/>
    <property type="match status" value="1"/>
</dbReference>
<dbReference type="SUPFAM" id="SSF51294">
    <property type="entry name" value="Hedgehog/intein (Hint) domain"/>
    <property type="match status" value="1"/>
</dbReference>
<dbReference type="PROSITE" id="PS50819">
    <property type="entry name" value="INTEIN_ENDONUCLEASE"/>
    <property type="match status" value="1"/>
</dbReference>
<name>A0A6C0BK12_9ZZZZ</name>
<evidence type="ECO:0000256" key="1">
    <source>
        <dbReference type="ARBA" id="ARBA00012418"/>
    </source>
</evidence>
<keyword evidence="5" id="KW-0804">Transcription</keyword>
<dbReference type="Gene3D" id="2.40.270.10">
    <property type="entry name" value="DNA-directed RNA polymerase, subunit 2, domain 6"/>
    <property type="match status" value="1"/>
</dbReference>
<dbReference type="Gene3D" id="3.10.28.10">
    <property type="entry name" value="Homing endonucleases"/>
    <property type="match status" value="1"/>
</dbReference>
<organism evidence="7">
    <name type="scientific">viral metagenome</name>
    <dbReference type="NCBI Taxonomy" id="1070528"/>
    <lineage>
        <taxon>unclassified sequences</taxon>
        <taxon>metagenomes</taxon>
        <taxon>organismal metagenomes</taxon>
    </lineage>
</organism>
<proteinExistence type="predicted"/>
<dbReference type="Pfam" id="PF00562">
    <property type="entry name" value="RNA_pol_Rpb2_6"/>
    <property type="match status" value="1"/>
</dbReference>
<accession>A0A6C0BK12</accession>
<dbReference type="InterPro" id="IPR015712">
    <property type="entry name" value="DNA-dir_RNA_pol_su2"/>
</dbReference>
<dbReference type="Gene3D" id="3.90.1800.10">
    <property type="entry name" value="RNA polymerase alpha subunit dimerisation domain"/>
    <property type="match status" value="1"/>
</dbReference>
<dbReference type="AlphaFoldDB" id="A0A6C0BK12"/>
<dbReference type="Gene3D" id="2.40.50.150">
    <property type="match status" value="1"/>
</dbReference>
<keyword evidence="4" id="KW-0548">Nucleotidyltransferase</keyword>
<dbReference type="SUPFAM" id="SSF55608">
    <property type="entry name" value="Homing endonucleases"/>
    <property type="match status" value="1"/>
</dbReference>
<evidence type="ECO:0000256" key="2">
    <source>
        <dbReference type="ARBA" id="ARBA00022478"/>
    </source>
</evidence>
<dbReference type="InterPro" id="IPR007120">
    <property type="entry name" value="DNA-dir_RNAP_su2_dom"/>
</dbReference>
<keyword evidence="3" id="KW-0808">Transferase</keyword>
<dbReference type="InterPro" id="IPR027434">
    <property type="entry name" value="Homing_endonucl"/>
</dbReference>
<protein>
    <recommendedName>
        <fullName evidence="1">DNA-directed RNA polymerase</fullName>
        <ecNumber evidence="1">2.7.7.6</ecNumber>
    </recommendedName>
</protein>
<dbReference type="GO" id="GO:0006351">
    <property type="term" value="P:DNA-templated transcription"/>
    <property type="evidence" value="ECO:0007669"/>
    <property type="project" value="InterPro"/>
</dbReference>
<dbReference type="GO" id="GO:0003677">
    <property type="term" value="F:DNA binding"/>
    <property type="evidence" value="ECO:0007669"/>
    <property type="project" value="InterPro"/>
</dbReference>
<dbReference type="SUPFAM" id="SSF64484">
    <property type="entry name" value="beta and beta-prime subunits of DNA dependent RNA-polymerase"/>
    <property type="match status" value="2"/>
</dbReference>
<dbReference type="InterPro" id="IPR014724">
    <property type="entry name" value="RNA_pol_RPB2_OB-fold"/>
</dbReference>
<evidence type="ECO:0000259" key="6">
    <source>
        <dbReference type="PROSITE" id="PS50819"/>
    </source>
</evidence>
<dbReference type="InterPro" id="IPR037033">
    <property type="entry name" value="DNA-dir_RNAP_su2_hyb_sf"/>
</dbReference>